<feature type="transmembrane region" description="Helical" evidence="1">
    <location>
        <begin position="42"/>
        <end position="62"/>
    </location>
</feature>
<gene>
    <name evidence="3" type="ORF">OKA104_LOCUS33243</name>
    <name evidence="2" type="ORF">VCS650_LOCUS33895</name>
</gene>
<dbReference type="EMBL" id="CAJNON010000682">
    <property type="protein sequence ID" value="CAF1353367.1"/>
    <property type="molecule type" value="Genomic_DNA"/>
</dbReference>
<comment type="caution">
    <text evidence="3">The sequence shown here is derived from an EMBL/GenBank/DDBJ whole genome shotgun (WGS) entry which is preliminary data.</text>
</comment>
<keyword evidence="1" id="KW-1133">Transmembrane helix</keyword>
<keyword evidence="1" id="KW-0812">Transmembrane</keyword>
<sequence length="126" mass="14604">MENSLSYHQSVIIPTIKIETNHSTIITEINVLNRPKSLIWRLFHGTNYLFGCLGFIGASTMYLDQLQEESSKAIAAGGWLYTLGSLLFLFADLQEWWYYRIGCCCYGKYRDSYEKANVHLFSQEEK</sequence>
<evidence type="ECO:0000256" key="1">
    <source>
        <dbReference type="SAM" id="Phobius"/>
    </source>
</evidence>
<dbReference type="Proteomes" id="UP000663891">
    <property type="component" value="Unassembled WGS sequence"/>
</dbReference>
<organism evidence="3 4">
    <name type="scientific">Adineta steineri</name>
    <dbReference type="NCBI Taxonomy" id="433720"/>
    <lineage>
        <taxon>Eukaryota</taxon>
        <taxon>Metazoa</taxon>
        <taxon>Spiralia</taxon>
        <taxon>Gnathifera</taxon>
        <taxon>Rotifera</taxon>
        <taxon>Eurotatoria</taxon>
        <taxon>Bdelloidea</taxon>
        <taxon>Adinetida</taxon>
        <taxon>Adinetidae</taxon>
        <taxon>Adineta</taxon>
    </lineage>
</organism>
<feature type="transmembrane region" description="Helical" evidence="1">
    <location>
        <begin position="74"/>
        <end position="91"/>
    </location>
</feature>
<keyword evidence="1" id="KW-0472">Membrane</keyword>
<dbReference type="EMBL" id="CAJOAY010004186">
    <property type="protein sequence ID" value="CAF4058676.1"/>
    <property type="molecule type" value="Genomic_DNA"/>
</dbReference>
<evidence type="ECO:0000313" key="3">
    <source>
        <dbReference type="EMBL" id="CAF4058676.1"/>
    </source>
</evidence>
<reference evidence="3" key="1">
    <citation type="submission" date="2021-02" db="EMBL/GenBank/DDBJ databases">
        <authorList>
            <person name="Nowell W R."/>
        </authorList>
    </citation>
    <scope>NUCLEOTIDE SEQUENCE</scope>
</reference>
<dbReference type="Proteomes" id="UP000663881">
    <property type="component" value="Unassembled WGS sequence"/>
</dbReference>
<name>A0A819SFN5_9BILA</name>
<dbReference type="AlphaFoldDB" id="A0A819SFN5"/>
<evidence type="ECO:0000313" key="4">
    <source>
        <dbReference type="Proteomes" id="UP000663881"/>
    </source>
</evidence>
<proteinExistence type="predicted"/>
<evidence type="ECO:0008006" key="5">
    <source>
        <dbReference type="Google" id="ProtNLM"/>
    </source>
</evidence>
<evidence type="ECO:0000313" key="2">
    <source>
        <dbReference type="EMBL" id="CAF1353367.1"/>
    </source>
</evidence>
<protein>
    <recommendedName>
        <fullName evidence="5">YrhK domain-containing protein</fullName>
    </recommendedName>
</protein>
<accession>A0A819SFN5</accession>